<dbReference type="Gene3D" id="6.10.280.70">
    <property type="match status" value="1"/>
</dbReference>
<evidence type="ECO:0000256" key="3">
    <source>
        <dbReference type="ARBA" id="ARBA00022448"/>
    </source>
</evidence>
<dbReference type="GO" id="GO:0045259">
    <property type="term" value="C:proton-transporting ATP synthase complex"/>
    <property type="evidence" value="ECO:0007669"/>
    <property type="project" value="UniProtKB-KW"/>
</dbReference>
<evidence type="ECO:0000256" key="9">
    <source>
        <dbReference type="ARBA" id="ARBA00023136"/>
    </source>
</evidence>
<protein>
    <submittedName>
        <fullName evidence="11">ATP synthase subunit d, mitochondrial</fullName>
    </submittedName>
</protein>
<keyword evidence="7" id="KW-0406">Ion transport</keyword>
<dbReference type="GO" id="GO:0015078">
    <property type="term" value="F:proton transmembrane transporter activity"/>
    <property type="evidence" value="ECO:0007669"/>
    <property type="project" value="InterPro"/>
</dbReference>
<keyword evidence="6" id="KW-0999">Mitochondrion inner membrane</keyword>
<dbReference type="PIRSF" id="PIRSF005514">
    <property type="entry name" value="ATPase_F0_D_mt"/>
    <property type="match status" value="1"/>
</dbReference>
<evidence type="ECO:0000256" key="1">
    <source>
        <dbReference type="ARBA" id="ARBA00004273"/>
    </source>
</evidence>
<keyword evidence="8" id="KW-0496">Mitochondrion</keyword>
<evidence type="ECO:0000313" key="11">
    <source>
        <dbReference type="EMBL" id="JAT59972.1"/>
    </source>
</evidence>
<comment type="subcellular location">
    <subcellularLocation>
        <location evidence="1">Mitochondrion inner membrane</location>
    </subcellularLocation>
</comment>
<proteinExistence type="inferred from homology"/>
<dbReference type="PANTHER" id="PTHR12700">
    <property type="entry name" value="ATP SYNTHASE SUBUNIT D, MITOCHONDRIAL"/>
    <property type="match status" value="1"/>
</dbReference>
<comment type="similarity">
    <text evidence="2">Belongs to the ATPase d subunit family.</text>
</comment>
<keyword evidence="4" id="KW-0138">CF(0)</keyword>
<dbReference type="InterPro" id="IPR036228">
    <property type="entry name" value="ATP_synth_F0_dsu_sf_mt"/>
</dbReference>
<feature type="coiled-coil region" evidence="10">
    <location>
        <begin position="116"/>
        <end position="143"/>
    </location>
</feature>
<keyword evidence="10" id="KW-0175">Coiled coil</keyword>
<dbReference type="GO" id="GO:0015986">
    <property type="term" value="P:proton motive force-driven ATP synthesis"/>
    <property type="evidence" value="ECO:0007669"/>
    <property type="project" value="InterPro"/>
</dbReference>
<evidence type="ECO:0000256" key="6">
    <source>
        <dbReference type="ARBA" id="ARBA00022792"/>
    </source>
</evidence>
<keyword evidence="5" id="KW-0375">Hydrogen ion transport</keyword>
<dbReference type="Pfam" id="PF05873">
    <property type="entry name" value="Mt_ATP-synt_D"/>
    <property type="match status" value="1"/>
</dbReference>
<evidence type="ECO:0000256" key="2">
    <source>
        <dbReference type="ARBA" id="ARBA00006842"/>
    </source>
</evidence>
<dbReference type="SUPFAM" id="SSF161065">
    <property type="entry name" value="ATP synthase D chain-like"/>
    <property type="match status" value="1"/>
</dbReference>
<organism evidence="11">
    <name type="scientific">Anthurium amnicola</name>
    <dbReference type="NCBI Taxonomy" id="1678845"/>
    <lineage>
        <taxon>Eukaryota</taxon>
        <taxon>Viridiplantae</taxon>
        <taxon>Streptophyta</taxon>
        <taxon>Embryophyta</taxon>
        <taxon>Tracheophyta</taxon>
        <taxon>Spermatophyta</taxon>
        <taxon>Magnoliopsida</taxon>
        <taxon>Liliopsida</taxon>
        <taxon>Araceae</taxon>
        <taxon>Pothoideae</taxon>
        <taxon>Potheae</taxon>
        <taxon>Anthurium</taxon>
    </lineage>
</organism>
<name>A0A1D1YZC2_9ARAE</name>
<dbReference type="AlphaFoldDB" id="A0A1D1YZC2"/>
<dbReference type="GO" id="GO:0005743">
    <property type="term" value="C:mitochondrial inner membrane"/>
    <property type="evidence" value="ECO:0007669"/>
    <property type="project" value="UniProtKB-SubCell"/>
</dbReference>
<keyword evidence="9" id="KW-0472">Membrane</keyword>
<feature type="non-terminal residue" evidence="11">
    <location>
        <position position="1"/>
    </location>
</feature>
<dbReference type="InterPro" id="IPR008689">
    <property type="entry name" value="ATP_synth_F0_dsu_mt"/>
</dbReference>
<sequence length="187" mass="21061">IPRNSNQFSSFIFKKKMSTSRAVAALDWTKLTVSLGLQKETVAALIAFRKRNEEAKRVVTALKEQKTDVDFEHYRKLLKNSVIVNEAEKNLKAFKPNKVDLAKQLKIIDEFEAKAVAKAQRTASKVDAELNDLQKALVNIEQARPFEDLTVADVVGAKPEINVALEKMMKRGQWEVPGYEEKFGGPS</sequence>
<accession>A0A1D1YZC2</accession>
<keyword evidence="3" id="KW-0813">Transport</keyword>
<evidence type="ECO:0000256" key="4">
    <source>
        <dbReference type="ARBA" id="ARBA00022547"/>
    </source>
</evidence>
<reference evidence="11" key="1">
    <citation type="submission" date="2015-07" db="EMBL/GenBank/DDBJ databases">
        <title>Transcriptome Assembly of Anthurium amnicola.</title>
        <authorList>
            <person name="Suzuki J."/>
        </authorList>
    </citation>
    <scope>NUCLEOTIDE SEQUENCE</scope>
</reference>
<dbReference type="EMBL" id="GDJX01007964">
    <property type="protein sequence ID" value="JAT59972.1"/>
    <property type="molecule type" value="Transcribed_RNA"/>
</dbReference>
<evidence type="ECO:0000256" key="8">
    <source>
        <dbReference type="ARBA" id="ARBA00023128"/>
    </source>
</evidence>
<evidence type="ECO:0000256" key="5">
    <source>
        <dbReference type="ARBA" id="ARBA00022781"/>
    </source>
</evidence>
<evidence type="ECO:0000256" key="7">
    <source>
        <dbReference type="ARBA" id="ARBA00023065"/>
    </source>
</evidence>
<evidence type="ECO:0000256" key="10">
    <source>
        <dbReference type="SAM" id="Coils"/>
    </source>
</evidence>
<gene>
    <name evidence="11" type="primary">atp-7_0</name>
    <name evidence="11" type="ORF">g.10284</name>
</gene>